<dbReference type="GO" id="GO:0022857">
    <property type="term" value="F:transmembrane transporter activity"/>
    <property type="evidence" value="ECO:0007669"/>
    <property type="project" value="UniProtKB-UniRule"/>
</dbReference>
<dbReference type="Proteomes" id="UP000605259">
    <property type="component" value="Unassembled WGS sequence"/>
</dbReference>
<dbReference type="NCBIfam" id="TIGR00697">
    <property type="entry name" value="queuosine precursor transporter"/>
    <property type="match status" value="1"/>
</dbReference>
<comment type="subcellular location">
    <subcellularLocation>
        <location evidence="1">Cell membrane</location>
        <topology evidence="1">Multi-pass membrane protein</topology>
    </subcellularLocation>
</comment>
<reference evidence="2" key="1">
    <citation type="journal article" date="2014" name="Int. J. Syst. Evol. Microbiol.">
        <title>Complete genome sequence of Corynebacterium casei LMG S-19264T (=DSM 44701T), isolated from a smear-ripened cheese.</title>
        <authorList>
            <consortium name="US DOE Joint Genome Institute (JGI-PGF)"/>
            <person name="Walter F."/>
            <person name="Albersmeier A."/>
            <person name="Kalinowski J."/>
            <person name="Ruckert C."/>
        </authorList>
    </citation>
    <scope>NUCLEOTIDE SEQUENCE</scope>
    <source>
        <strain evidence="2">CGMCC 1.12698</strain>
    </source>
</reference>
<accession>A0A917AJ13</accession>
<gene>
    <name evidence="2" type="primary">ypdP</name>
    <name evidence="2" type="ORF">GCM10007140_03890</name>
</gene>
<dbReference type="GO" id="GO:0005886">
    <property type="term" value="C:plasma membrane"/>
    <property type="evidence" value="ECO:0007669"/>
    <property type="project" value="UniProtKB-SubCell"/>
</dbReference>
<dbReference type="InterPro" id="IPR003744">
    <property type="entry name" value="YhhQ"/>
</dbReference>
<reference evidence="2" key="2">
    <citation type="submission" date="2020-09" db="EMBL/GenBank/DDBJ databases">
        <authorList>
            <person name="Sun Q."/>
            <person name="Zhou Y."/>
        </authorList>
    </citation>
    <scope>NUCLEOTIDE SEQUENCE</scope>
    <source>
        <strain evidence="2">CGMCC 1.12698</strain>
    </source>
</reference>
<sequence>MSNELLGLCFLIVNFLCVVAVYRFFGVQGLFVWVGFSTVIANIQVVKTIEIFGLTATMGNVMYGTLYLVTDIMHEKYGKDAARKSVWLGFFTLVATTLIMQFALQFTPHETDIAQPAFETIFGVLPQIAAGSLLAYMISQNTDVYLYGWFKKKFPKDNQLWIRNNGSTMISQFIDTLVFTTVAFYGMFEMDVWIDIFITTYAIKWIVALADTPFVYLAKKFHPTKSVS</sequence>
<feature type="transmembrane region" description="Helical" evidence="1">
    <location>
        <begin position="194"/>
        <end position="218"/>
    </location>
</feature>
<keyword evidence="1" id="KW-1003">Cell membrane</keyword>
<dbReference type="RefSeq" id="WP_188386766.1">
    <property type="nucleotide sequence ID" value="NZ_BMFK01000001.1"/>
</dbReference>
<feature type="transmembrane region" description="Helical" evidence="1">
    <location>
        <begin position="124"/>
        <end position="148"/>
    </location>
</feature>
<keyword evidence="3" id="KW-1185">Reference proteome</keyword>
<comment type="caution">
    <text evidence="2">The sequence shown here is derived from an EMBL/GenBank/DDBJ whole genome shotgun (WGS) entry which is preliminary data.</text>
</comment>
<feature type="transmembrane region" description="Helical" evidence="1">
    <location>
        <begin position="5"/>
        <end position="25"/>
    </location>
</feature>
<proteinExistence type="inferred from homology"/>
<feature type="transmembrane region" description="Helical" evidence="1">
    <location>
        <begin position="169"/>
        <end position="188"/>
    </location>
</feature>
<dbReference type="AlphaFoldDB" id="A0A917AJ13"/>
<name>A0A917AJ13_9BACI</name>
<comment type="similarity">
    <text evidence="1">Belongs to the vitamin uptake transporter (VUT/ECF) (TC 2.A.88) family. Q precursor transporter subfamily.</text>
</comment>
<dbReference type="EMBL" id="BMFK01000001">
    <property type="protein sequence ID" value="GGE56779.1"/>
    <property type="molecule type" value="Genomic_DNA"/>
</dbReference>
<evidence type="ECO:0000313" key="3">
    <source>
        <dbReference type="Proteomes" id="UP000605259"/>
    </source>
</evidence>
<feature type="transmembrane region" description="Helical" evidence="1">
    <location>
        <begin position="85"/>
        <end position="104"/>
    </location>
</feature>
<organism evidence="2 3">
    <name type="scientific">Priestia taiwanensis</name>
    <dbReference type="NCBI Taxonomy" id="1347902"/>
    <lineage>
        <taxon>Bacteria</taxon>
        <taxon>Bacillati</taxon>
        <taxon>Bacillota</taxon>
        <taxon>Bacilli</taxon>
        <taxon>Bacillales</taxon>
        <taxon>Bacillaceae</taxon>
        <taxon>Priestia</taxon>
    </lineage>
</organism>
<keyword evidence="1" id="KW-0812">Transmembrane</keyword>
<keyword evidence="1" id="KW-1133">Transmembrane helix</keyword>
<evidence type="ECO:0000313" key="2">
    <source>
        <dbReference type="EMBL" id="GGE56779.1"/>
    </source>
</evidence>
<keyword evidence="1" id="KW-0472">Membrane</keyword>
<dbReference type="PANTHER" id="PTHR34300">
    <property type="entry name" value="QUEUOSINE PRECURSOR TRANSPORTER-RELATED"/>
    <property type="match status" value="1"/>
</dbReference>
<dbReference type="PANTHER" id="PTHR34300:SF2">
    <property type="entry name" value="QUEUOSINE PRECURSOR TRANSPORTER-RELATED"/>
    <property type="match status" value="1"/>
</dbReference>
<keyword evidence="1" id="KW-0813">Transport</keyword>
<comment type="function">
    <text evidence="1">Involved in the import of queuosine (Q) precursors, required for Q precursor salvage.</text>
</comment>
<dbReference type="HAMAP" id="MF_02088">
    <property type="entry name" value="Q_prec_transport"/>
    <property type="match status" value="1"/>
</dbReference>
<evidence type="ECO:0000256" key="1">
    <source>
        <dbReference type="HAMAP-Rule" id="MF_02088"/>
    </source>
</evidence>
<protein>
    <recommendedName>
        <fullName evidence="1">Probable queuosine precursor transporter</fullName>
        <shortName evidence="1">Q precursor transporter</shortName>
    </recommendedName>
</protein>
<feature type="transmembrane region" description="Helical" evidence="1">
    <location>
        <begin position="51"/>
        <end position="73"/>
    </location>
</feature>
<dbReference type="Pfam" id="PF02592">
    <property type="entry name" value="Vut_1"/>
    <property type="match status" value="1"/>
</dbReference>